<proteinExistence type="predicted"/>
<feature type="signal peptide" evidence="2">
    <location>
        <begin position="1"/>
        <end position="25"/>
    </location>
</feature>
<sequence>MARRCGPAAILLLALALGAAWGVAADDDDRCTAGWQPVEAGPLLDVAADVASRVSELANATGVLTCAVEPLDVVDCPRAWQGATRHRLYLNVTCVESGREVVVNLEVDALGAADGTVQGIDVDVERVTVDGQRVGDDLEDLFGDDDPREDTMETLEDRIEDIFGDRDDDLLGDDSGDDDGDDN</sequence>
<evidence type="ECO:0000256" key="2">
    <source>
        <dbReference type="SAM" id="SignalP"/>
    </source>
</evidence>
<keyword evidence="2" id="KW-0732">Signal</keyword>
<comment type="caution">
    <text evidence="3">The sequence shown here is derived from an EMBL/GenBank/DDBJ whole genome shotgun (WGS) entry which is preliminary data.</text>
</comment>
<dbReference type="OrthoDB" id="10403291at2759"/>
<gene>
    <name evidence="3" type="ORF">C2E21_4259</name>
</gene>
<accession>A0A2P6TSN5</accession>
<name>A0A2P6TSN5_CHLSO</name>
<dbReference type="AlphaFoldDB" id="A0A2P6TSN5"/>
<dbReference type="EMBL" id="LHPG02000007">
    <property type="protein sequence ID" value="PRW57066.1"/>
    <property type="molecule type" value="Genomic_DNA"/>
</dbReference>
<evidence type="ECO:0000313" key="3">
    <source>
        <dbReference type="EMBL" id="PRW57066.1"/>
    </source>
</evidence>
<dbReference type="Proteomes" id="UP000239899">
    <property type="component" value="Unassembled WGS sequence"/>
</dbReference>
<feature type="chain" id="PRO_5015200522" evidence="2">
    <location>
        <begin position="26"/>
        <end position="183"/>
    </location>
</feature>
<keyword evidence="4" id="KW-1185">Reference proteome</keyword>
<protein>
    <submittedName>
        <fullName evidence="3">Uncharacterized protein</fullName>
    </submittedName>
</protein>
<reference evidence="3 4" key="1">
    <citation type="journal article" date="2018" name="Plant J.">
        <title>Genome sequences of Chlorella sorokiniana UTEX 1602 and Micractinium conductrix SAG 241.80: implications to maltose excretion by a green alga.</title>
        <authorList>
            <person name="Arriola M.B."/>
            <person name="Velmurugan N."/>
            <person name="Zhang Y."/>
            <person name="Plunkett M.H."/>
            <person name="Hondzo H."/>
            <person name="Barney B.M."/>
        </authorList>
    </citation>
    <scope>NUCLEOTIDE SEQUENCE [LARGE SCALE GENOMIC DNA]</scope>
    <source>
        <strain evidence="4">UTEX 1602</strain>
    </source>
</reference>
<evidence type="ECO:0000256" key="1">
    <source>
        <dbReference type="SAM" id="MobiDB-lite"/>
    </source>
</evidence>
<feature type="compositionally biased region" description="Acidic residues" evidence="1">
    <location>
        <begin position="166"/>
        <end position="183"/>
    </location>
</feature>
<organism evidence="3 4">
    <name type="scientific">Chlorella sorokiniana</name>
    <name type="common">Freshwater green alga</name>
    <dbReference type="NCBI Taxonomy" id="3076"/>
    <lineage>
        <taxon>Eukaryota</taxon>
        <taxon>Viridiplantae</taxon>
        <taxon>Chlorophyta</taxon>
        <taxon>core chlorophytes</taxon>
        <taxon>Trebouxiophyceae</taxon>
        <taxon>Chlorellales</taxon>
        <taxon>Chlorellaceae</taxon>
        <taxon>Chlorella clade</taxon>
        <taxon>Chlorella</taxon>
    </lineage>
</organism>
<feature type="region of interest" description="Disordered" evidence="1">
    <location>
        <begin position="163"/>
        <end position="183"/>
    </location>
</feature>
<evidence type="ECO:0000313" key="4">
    <source>
        <dbReference type="Proteomes" id="UP000239899"/>
    </source>
</evidence>